<feature type="transmembrane region" description="Helical" evidence="1">
    <location>
        <begin position="25"/>
        <end position="46"/>
    </location>
</feature>
<accession>A0A6C0ED55</accession>
<organism evidence="2">
    <name type="scientific">viral metagenome</name>
    <dbReference type="NCBI Taxonomy" id="1070528"/>
    <lineage>
        <taxon>unclassified sequences</taxon>
        <taxon>metagenomes</taxon>
        <taxon>organismal metagenomes</taxon>
    </lineage>
</organism>
<keyword evidence="1" id="KW-0472">Membrane</keyword>
<dbReference type="AlphaFoldDB" id="A0A6C0ED55"/>
<keyword evidence="1" id="KW-0812">Transmembrane</keyword>
<sequence>MVSIVLLILFLNLIGLLKKFNIKLFIYIIIDIFFLKIYKILIVAYFNGTDYL</sequence>
<keyword evidence="1" id="KW-1133">Transmembrane helix</keyword>
<name>A0A6C0ED55_9ZZZZ</name>
<evidence type="ECO:0000256" key="1">
    <source>
        <dbReference type="SAM" id="Phobius"/>
    </source>
</evidence>
<protein>
    <submittedName>
        <fullName evidence="2">Uncharacterized protein</fullName>
    </submittedName>
</protein>
<evidence type="ECO:0000313" key="2">
    <source>
        <dbReference type="EMBL" id="QHT27116.1"/>
    </source>
</evidence>
<reference evidence="2" key="1">
    <citation type="journal article" date="2020" name="Nature">
        <title>Giant virus diversity and host interactions through global metagenomics.</title>
        <authorList>
            <person name="Schulz F."/>
            <person name="Roux S."/>
            <person name="Paez-Espino D."/>
            <person name="Jungbluth S."/>
            <person name="Walsh D.A."/>
            <person name="Denef V.J."/>
            <person name="McMahon K.D."/>
            <person name="Konstantinidis K.T."/>
            <person name="Eloe-Fadrosh E.A."/>
            <person name="Kyrpides N.C."/>
            <person name="Woyke T."/>
        </authorList>
    </citation>
    <scope>NUCLEOTIDE SEQUENCE</scope>
    <source>
        <strain evidence="2">GVMAG-M-3300023179-2</strain>
    </source>
</reference>
<dbReference type="EMBL" id="MN739811">
    <property type="protein sequence ID" value="QHT27116.1"/>
    <property type="molecule type" value="Genomic_DNA"/>
</dbReference>
<proteinExistence type="predicted"/>